<dbReference type="EMBL" id="MUMY01000021">
    <property type="protein sequence ID" value="ONM46672.1"/>
    <property type="molecule type" value="Genomic_DNA"/>
</dbReference>
<evidence type="ECO:0000313" key="1">
    <source>
        <dbReference type="EMBL" id="ONM46672.1"/>
    </source>
</evidence>
<dbReference type="Proteomes" id="UP000188836">
    <property type="component" value="Unassembled WGS sequence"/>
</dbReference>
<comment type="caution">
    <text evidence="1">The sequence shown here is derived from an EMBL/GenBank/DDBJ whole genome shotgun (WGS) entry which is preliminary data.</text>
</comment>
<reference evidence="1 2" key="1">
    <citation type="journal article" date="2016" name="Antonie Van Leeuwenhoek">
        <title>Nocardia donostiensis sp. nov., isolated from human respiratory specimens.</title>
        <authorList>
            <person name="Ercibengoa M."/>
            <person name="Bell M."/>
            <person name="Marimon J.M."/>
            <person name="Humrighouse B."/>
            <person name="Klenk H.P."/>
            <person name="Potter G."/>
            <person name="Perez-Trallero E."/>
        </authorList>
    </citation>
    <scope>NUCLEOTIDE SEQUENCE [LARGE SCALE GENOMIC DNA]</scope>
    <source>
        <strain evidence="1 2">X1655</strain>
    </source>
</reference>
<proteinExistence type="predicted"/>
<dbReference type="STRING" id="1538463.B0T36_23175"/>
<dbReference type="OrthoDB" id="5415111at2"/>
<dbReference type="SUPFAM" id="SSF54637">
    <property type="entry name" value="Thioesterase/thiol ester dehydrase-isomerase"/>
    <property type="match status" value="1"/>
</dbReference>
<dbReference type="InterPro" id="IPR029069">
    <property type="entry name" value="HotDog_dom_sf"/>
</dbReference>
<organism evidence="1 2">
    <name type="scientific">Nocardia donostiensis</name>
    <dbReference type="NCBI Taxonomy" id="1538463"/>
    <lineage>
        <taxon>Bacteria</taxon>
        <taxon>Bacillati</taxon>
        <taxon>Actinomycetota</taxon>
        <taxon>Actinomycetes</taxon>
        <taxon>Mycobacteriales</taxon>
        <taxon>Nocardiaceae</taxon>
        <taxon>Nocardia</taxon>
    </lineage>
</organism>
<dbReference type="AlphaFoldDB" id="A0A1W0B9W2"/>
<keyword evidence="2" id="KW-1185">Reference proteome</keyword>
<evidence type="ECO:0000313" key="2">
    <source>
        <dbReference type="Proteomes" id="UP000188836"/>
    </source>
</evidence>
<protein>
    <recommendedName>
        <fullName evidence="3">N-terminal of MaoC-like dehydratase domain-containing protein</fullName>
    </recommendedName>
</protein>
<sequence>MRTTGSNAPTTPGQTGRPVLIELDPAEIGEFAAATRPGEPTCAPTRHPVVPPTYLAAQMLLPRIPEIDEWPCADAGAGTTVEQDTLFFGPPPRAGDQLTVVTRVDAYRQAGPGDATTREMLTQYFDPTERLVAETWTTITRPSAGQEAE</sequence>
<dbReference type="Gene3D" id="3.10.129.10">
    <property type="entry name" value="Hotdog Thioesterase"/>
    <property type="match status" value="1"/>
</dbReference>
<accession>A0A1W0B9W2</accession>
<dbReference type="RefSeq" id="WP_077120308.1">
    <property type="nucleotide sequence ID" value="NZ_LOKT01000020.1"/>
</dbReference>
<evidence type="ECO:0008006" key="3">
    <source>
        <dbReference type="Google" id="ProtNLM"/>
    </source>
</evidence>
<name>A0A1W0B9W2_9NOCA</name>
<gene>
    <name evidence="1" type="ORF">B0T46_21585</name>
</gene>